<dbReference type="GO" id="GO:0046464">
    <property type="term" value="P:acylglycerol catabolic process"/>
    <property type="evidence" value="ECO:0007669"/>
    <property type="project" value="TreeGrafter"/>
</dbReference>
<organism evidence="2 3">
    <name type="scientific">Blastococcus saxobsidens</name>
    <dbReference type="NCBI Taxonomy" id="138336"/>
    <lineage>
        <taxon>Bacteria</taxon>
        <taxon>Bacillati</taxon>
        <taxon>Actinomycetota</taxon>
        <taxon>Actinomycetes</taxon>
        <taxon>Geodermatophilales</taxon>
        <taxon>Geodermatophilaceae</taxon>
        <taxon>Blastococcus</taxon>
    </lineage>
</organism>
<comment type="caution">
    <text evidence="2">The sequence shown here is derived from an EMBL/GenBank/DDBJ whole genome shotgun (WGS) entry which is preliminary data.</text>
</comment>
<feature type="domain" description="AB hydrolase-1" evidence="1">
    <location>
        <begin position="14"/>
        <end position="253"/>
    </location>
</feature>
<dbReference type="EMBL" id="JAAGWG010000011">
    <property type="protein sequence ID" value="NEK85925.1"/>
    <property type="molecule type" value="Genomic_DNA"/>
</dbReference>
<evidence type="ECO:0000313" key="3">
    <source>
        <dbReference type="Proteomes" id="UP000479241"/>
    </source>
</evidence>
<protein>
    <submittedName>
        <fullName evidence="2">Alpha/beta fold hydrolase</fullName>
    </submittedName>
</protein>
<accession>A0A6L9W1R1</accession>
<dbReference type="InterPro" id="IPR029058">
    <property type="entry name" value="AB_hydrolase_fold"/>
</dbReference>
<name>A0A6L9W1R1_9ACTN</name>
<dbReference type="Proteomes" id="UP000479241">
    <property type="component" value="Unassembled WGS sequence"/>
</dbReference>
<sequence>MTMTAHRAGSGPPLVLVHGLGGSWRTWQPVLAGLSASRTVVAVDLPGFAGGTPPLPDPSMASLTDALEQWLRAEGLADASLVGSSLGARMVLELSRRGTGADNVALDPGGFWTDREAAVFRTSIAASVGLLRRIRPVLPGLLGNPAGRTALLAQFSARPWALDADVVRTELEGYLDSPSFGAVLDDLARGPKQQGAPAGTLPGRLTIGWGRRDRVTLARQAARAAEAFPDAELHWFPRSGHFPLWDEPEETVRLVLERTAGGVSPG</sequence>
<dbReference type="PANTHER" id="PTHR43798">
    <property type="entry name" value="MONOACYLGLYCEROL LIPASE"/>
    <property type="match status" value="1"/>
</dbReference>
<gene>
    <name evidence="2" type="ORF">GCU60_09135</name>
</gene>
<dbReference type="SUPFAM" id="SSF53474">
    <property type="entry name" value="alpha/beta-Hydrolases"/>
    <property type="match status" value="1"/>
</dbReference>
<dbReference type="GO" id="GO:0016020">
    <property type="term" value="C:membrane"/>
    <property type="evidence" value="ECO:0007669"/>
    <property type="project" value="TreeGrafter"/>
</dbReference>
<dbReference type="InterPro" id="IPR050266">
    <property type="entry name" value="AB_hydrolase_sf"/>
</dbReference>
<proteinExistence type="predicted"/>
<keyword evidence="2" id="KW-0378">Hydrolase</keyword>
<dbReference type="Pfam" id="PF12697">
    <property type="entry name" value="Abhydrolase_6"/>
    <property type="match status" value="1"/>
</dbReference>
<evidence type="ECO:0000259" key="1">
    <source>
        <dbReference type="Pfam" id="PF12697"/>
    </source>
</evidence>
<dbReference type="InterPro" id="IPR000073">
    <property type="entry name" value="AB_hydrolase_1"/>
</dbReference>
<dbReference type="AlphaFoldDB" id="A0A6L9W1R1"/>
<dbReference type="GO" id="GO:0047372">
    <property type="term" value="F:monoacylglycerol lipase activity"/>
    <property type="evidence" value="ECO:0007669"/>
    <property type="project" value="TreeGrafter"/>
</dbReference>
<dbReference type="Gene3D" id="3.40.50.1820">
    <property type="entry name" value="alpha/beta hydrolase"/>
    <property type="match status" value="1"/>
</dbReference>
<evidence type="ECO:0000313" key="2">
    <source>
        <dbReference type="EMBL" id="NEK85925.1"/>
    </source>
</evidence>
<dbReference type="PANTHER" id="PTHR43798:SF5">
    <property type="entry name" value="MONOACYLGLYCEROL LIPASE ABHD6"/>
    <property type="match status" value="1"/>
</dbReference>
<reference evidence="2 3" key="1">
    <citation type="submission" date="2019-12" db="EMBL/GenBank/DDBJ databases">
        <title>the WGS of Blastococcus saxobsidens 67B17.</title>
        <authorList>
            <person name="Jiang Z."/>
        </authorList>
    </citation>
    <scope>NUCLEOTIDE SEQUENCE [LARGE SCALE GENOMIC DNA]</scope>
    <source>
        <strain evidence="2 3">67B17</strain>
    </source>
</reference>